<feature type="domain" description="SET" evidence="9">
    <location>
        <begin position="568"/>
        <end position="684"/>
    </location>
</feature>
<keyword evidence="12" id="KW-1185">Reference proteome</keyword>
<keyword evidence="3" id="KW-0808">Transferase</keyword>
<keyword evidence="4" id="KW-0949">S-adenosyl-L-methionine</keyword>
<dbReference type="SMART" id="SM00317">
    <property type="entry name" value="SET"/>
    <property type="match status" value="1"/>
</dbReference>
<evidence type="ECO:0000313" key="11">
    <source>
        <dbReference type="EMBL" id="OQV23413.1"/>
    </source>
</evidence>
<dbReference type="OrthoDB" id="6141102at2759"/>
<dbReference type="Pfam" id="PF18264">
    <property type="entry name" value="preSET_CXC"/>
    <property type="match status" value="1"/>
</dbReference>
<dbReference type="PROSITE" id="PS51633">
    <property type="entry name" value="CXC"/>
    <property type="match status" value="1"/>
</dbReference>
<evidence type="ECO:0000256" key="8">
    <source>
        <dbReference type="SAM" id="MobiDB-lite"/>
    </source>
</evidence>
<sequence>MEEASVSGSAEAMPVADHFREPSTSTGVKRKRKSKAANKDDDAGTSAEVVETRPPPLHPEIQAEALKIATELIVIVKDEENGRKKLLDVFRMLKNRESDSYEPMITPVVELLEFPTYYVPWEAPIETAQTPDGKALLEVDYIPHTYLQERVGEAVLGSGAKVTPLVEKFPNYSAWSACPRNEVTDVERTYQGIPALDGLDPKFIRDYTKDFKVESVQMRRIKNLLLSDQHIGMLVRSCAAKNNPEFSADDDEVPQKVFEAINEAFGGTEGHVGIRQRYYKAIGEPKQSYLPNLAIQVGKPPTVARFLDSCSRLVCNRCFRYDCLEHPYMTDRAPQVFPMNAPIFADRSCGSNCHQTFKPPAKEAVASQPFTQAEQVILKTFLTESLDDDEQTQTYCDMAVFAGRPCHETYKVIQELLLVPESSDFDYDFDVKSQRPRNGRGGPRKNNRRNQYTAPAGKKMRQDLKNVGQVKQYQYIPCSHGRGAHCGDGDAEICNCVDRNTYCERFCGCGPKCPNRFIGCNCTSDCKSQRCPCWVAKRECDPEVCKCQARSAKEKCCKNTPILFNSKKKVKCGPSEIHGWGAFIMEDVEKSDFICEYTGEVITQEEAERRGRLYDRVKVSYLFDLNLEQVVDAARKGNKIRYANHSKGNPNCVPEIFRVQGDNRIGIFAKRALKAGEELFFDYSYTADALKFVQIEQSKSKLSSLDPRVGTMELNVESRAKTSSSGQKNPSKSSKRAGSGKERVTFEEMDAVVQGLSATLAFDDEADEAQNEKDLAVIAKDFEMIQPSILKPFSKGFPVQLEEDGSQPSTSRASHTHHARHDSWMVARYTESFPEYADPCPDGWDFTVWDRLAELAQQADETALSLGAVAVPALILDSHNNGSSSAAAVAPREPPRSPRVAAAKSPNVLRNGNSATLSGRNT</sequence>
<organism evidence="11 12">
    <name type="scientific">Hypsibius exemplaris</name>
    <name type="common">Freshwater tardigrade</name>
    <dbReference type="NCBI Taxonomy" id="2072580"/>
    <lineage>
        <taxon>Eukaryota</taxon>
        <taxon>Metazoa</taxon>
        <taxon>Ecdysozoa</taxon>
        <taxon>Tardigrada</taxon>
        <taxon>Eutardigrada</taxon>
        <taxon>Parachela</taxon>
        <taxon>Hypsibioidea</taxon>
        <taxon>Hypsibiidae</taxon>
        <taxon>Hypsibius</taxon>
    </lineage>
</organism>
<dbReference type="InterPro" id="IPR041355">
    <property type="entry name" value="Pre-SET_CXC"/>
</dbReference>
<dbReference type="InterPro" id="IPR045318">
    <property type="entry name" value="EZH1/2-like"/>
</dbReference>
<feature type="compositionally biased region" description="Low complexity" evidence="8">
    <location>
        <begin position="723"/>
        <end position="732"/>
    </location>
</feature>
<keyword evidence="6" id="KW-0804">Transcription</keyword>
<evidence type="ECO:0000256" key="4">
    <source>
        <dbReference type="ARBA" id="ARBA00022691"/>
    </source>
</evidence>
<evidence type="ECO:0000256" key="1">
    <source>
        <dbReference type="ARBA" id="ARBA00012186"/>
    </source>
</evidence>
<accession>A0A1W0X7D5</accession>
<dbReference type="InterPro" id="IPR046341">
    <property type="entry name" value="SET_dom_sf"/>
</dbReference>
<dbReference type="Gene3D" id="2.170.270.10">
    <property type="entry name" value="SET domain"/>
    <property type="match status" value="1"/>
</dbReference>
<feature type="region of interest" description="Disordered" evidence="8">
    <location>
        <begin position="429"/>
        <end position="460"/>
    </location>
</feature>
<keyword evidence="5" id="KW-0805">Transcription regulation</keyword>
<comment type="catalytic activity">
    <reaction evidence="7">
        <text>L-lysyl(27)-[histone H3] + 3 S-adenosyl-L-methionine = N(6),N(6),N(6)-trimethyl-L-lysyl(27)-[histone H3] + 3 S-adenosyl-L-homocysteine + 3 H(+)</text>
        <dbReference type="Rhea" id="RHEA:60292"/>
        <dbReference type="Rhea" id="RHEA-COMP:15535"/>
        <dbReference type="Rhea" id="RHEA-COMP:15548"/>
        <dbReference type="ChEBI" id="CHEBI:15378"/>
        <dbReference type="ChEBI" id="CHEBI:29969"/>
        <dbReference type="ChEBI" id="CHEBI:57856"/>
        <dbReference type="ChEBI" id="CHEBI:59789"/>
        <dbReference type="ChEBI" id="CHEBI:61961"/>
        <dbReference type="EC" id="2.1.1.356"/>
    </reaction>
</comment>
<dbReference type="SUPFAM" id="SSF82199">
    <property type="entry name" value="SET domain"/>
    <property type="match status" value="1"/>
</dbReference>
<dbReference type="PANTHER" id="PTHR45747:SF4">
    <property type="entry name" value="HISTONE-LYSINE N-METHYLTRANSFERASE E(Z)"/>
    <property type="match status" value="1"/>
</dbReference>
<feature type="domain" description="CXC" evidence="10">
    <location>
        <begin position="458"/>
        <end position="565"/>
    </location>
</feature>
<evidence type="ECO:0000259" key="10">
    <source>
        <dbReference type="PROSITE" id="PS51633"/>
    </source>
</evidence>
<dbReference type="GO" id="GO:0031507">
    <property type="term" value="P:heterochromatin formation"/>
    <property type="evidence" value="ECO:0007669"/>
    <property type="project" value="TreeGrafter"/>
</dbReference>
<feature type="region of interest" description="Disordered" evidence="8">
    <location>
        <begin position="800"/>
        <end position="820"/>
    </location>
</feature>
<dbReference type="InterPro" id="IPR001214">
    <property type="entry name" value="SET_dom"/>
</dbReference>
<protein>
    <recommendedName>
        <fullName evidence="1">[histone H3]-lysine(27) N-trimethyltransferase</fullName>
        <ecNumber evidence="1">2.1.1.356</ecNumber>
    </recommendedName>
</protein>
<evidence type="ECO:0000256" key="5">
    <source>
        <dbReference type="ARBA" id="ARBA00023015"/>
    </source>
</evidence>
<evidence type="ECO:0000256" key="3">
    <source>
        <dbReference type="ARBA" id="ARBA00022679"/>
    </source>
</evidence>
<gene>
    <name evidence="11" type="ORF">BV898_02535</name>
</gene>
<keyword evidence="2" id="KW-0489">Methyltransferase</keyword>
<proteinExistence type="predicted"/>
<feature type="region of interest" description="Disordered" evidence="8">
    <location>
        <begin position="881"/>
        <end position="922"/>
    </location>
</feature>
<reference evidence="12" key="1">
    <citation type="submission" date="2017-01" db="EMBL/GenBank/DDBJ databases">
        <title>Comparative genomics of anhydrobiosis in the tardigrade Hypsibius dujardini.</title>
        <authorList>
            <person name="Yoshida Y."/>
            <person name="Koutsovoulos G."/>
            <person name="Laetsch D."/>
            <person name="Stevens L."/>
            <person name="Kumar S."/>
            <person name="Horikawa D."/>
            <person name="Ishino K."/>
            <person name="Komine S."/>
            <person name="Tomita M."/>
            <person name="Blaxter M."/>
            <person name="Arakawa K."/>
        </authorList>
    </citation>
    <scope>NUCLEOTIDE SEQUENCE [LARGE SCALE GENOMIC DNA]</scope>
    <source>
        <strain evidence="12">Z151</strain>
    </source>
</reference>
<dbReference type="CDD" id="cd10519">
    <property type="entry name" value="SET_EZH"/>
    <property type="match status" value="1"/>
</dbReference>
<comment type="caution">
    <text evidence="11">The sequence shown here is derived from an EMBL/GenBank/DDBJ whole genome shotgun (WGS) entry which is preliminary data.</text>
</comment>
<name>A0A1W0X7D5_HYPEX</name>
<evidence type="ECO:0000256" key="6">
    <source>
        <dbReference type="ARBA" id="ARBA00023163"/>
    </source>
</evidence>
<dbReference type="EC" id="2.1.1.356" evidence="1"/>
<dbReference type="GO" id="GO:0032259">
    <property type="term" value="P:methylation"/>
    <property type="evidence" value="ECO:0007669"/>
    <property type="project" value="UniProtKB-KW"/>
</dbReference>
<dbReference type="PANTHER" id="PTHR45747">
    <property type="entry name" value="HISTONE-LYSINE N-METHYLTRANSFERASE E(Z)"/>
    <property type="match status" value="1"/>
</dbReference>
<dbReference type="Pfam" id="PF00856">
    <property type="entry name" value="SET"/>
    <property type="match status" value="1"/>
</dbReference>
<evidence type="ECO:0000313" key="12">
    <source>
        <dbReference type="Proteomes" id="UP000192578"/>
    </source>
</evidence>
<dbReference type="GO" id="GO:0005634">
    <property type="term" value="C:nucleus"/>
    <property type="evidence" value="ECO:0007669"/>
    <property type="project" value="TreeGrafter"/>
</dbReference>
<feature type="compositionally biased region" description="Polar residues" evidence="8">
    <location>
        <begin position="908"/>
        <end position="922"/>
    </location>
</feature>
<dbReference type="GO" id="GO:0140951">
    <property type="term" value="F:histone H3K27 trimethyltransferase activity"/>
    <property type="evidence" value="ECO:0007669"/>
    <property type="project" value="UniProtKB-EC"/>
</dbReference>
<dbReference type="PROSITE" id="PS50280">
    <property type="entry name" value="SET"/>
    <property type="match status" value="1"/>
</dbReference>
<feature type="compositionally biased region" description="Basic residues" evidence="8">
    <location>
        <begin position="434"/>
        <end position="448"/>
    </location>
</feature>
<dbReference type="AlphaFoldDB" id="A0A1W0X7D5"/>
<dbReference type="EMBL" id="MTYJ01000011">
    <property type="protein sequence ID" value="OQV23413.1"/>
    <property type="molecule type" value="Genomic_DNA"/>
</dbReference>
<dbReference type="Proteomes" id="UP000192578">
    <property type="component" value="Unassembled WGS sequence"/>
</dbReference>
<dbReference type="InterPro" id="IPR026489">
    <property type="entry name" value="CXC_dom"/>
</dbReference>
<dbReference type="GO" id="GO:0003682">
    <property type="term" value="F:chromatin binding"/>
    <property type="evidence" value="ECO:0007669"/>
    <property type="project" value="TreeGrafter"/>
</dbReference>
<evidence type="ECO:0000259" key="9">
    <source>
        <dbReference type="PROSITE" id="PS50280"/>
    </source>
</evidence>
<evidence type="ECO:0000256" key="7">
    <source>
        <dbReference type="ARBA" id="ARBA00048568"/>
    </source>
</evidence>
<evidence type="ECO:0000256" key="2">
    <source>
        <dbReference type="ARBA" id="ARBA00022603"/>
    </source>
</evidence>
<feature type="region of interest" description="Disordered" evidence="8">
    <location>
        <begin position="1"/>
        <end position="58"/>
    </location>
</feature>
<feature type="region of interest" description="Disordered" evidence="8">
    <location>
        <begin position="717"/>
        <end position="743"/>
    </location>
</feature>